<evidence type="ECO:0000256" key="1">
    <source>
        <dbReference type="SAM" id="MobiDB-lite"/>
    </source>
</evidence>
<organism evidence="3 4">
    <name type="scientific">Actinomadura macrotermitis</name>
    <dbReference type="NCBI Taxonomy" id="2585200"/>
    <lineage>
        <taxon>Bacteria</taxon>
        <taxon>Bacillati</taxon>
        <taxon>Actinomycetota</taxon>
        <taxon>Actinomycetes</taxon>
        <taxon>Streptosporangiales</taxon>
        <taxon>Thermomonosporaceae</taxon>
        <taxon>Actinomadura</taxon>
    </lineage>
</organism>
<evidence type="ECO:0000313" key="3">
    <source>
        <dbReference type="EMBL" id="MQY05099.1"/>
    </source>
</evidence>
<protein>
    <recommendedName>
        <fullName evidence="2">Transcriptional regulator TetR C-terminal Proteobacteria type domain-containing protein</fullName>
    </recommendedName>
</protein>
<name>A0A7K0BV90_9ACTN</name>
<keyword evidence="4" id="KW-1185">Reference proteome</keyword>
<comment type="caution">
    <text evidence="3">The sequence shown here is derived from an EMBL/GenBank/DDBJ whole genome shotgun (WGS) entry which is preliminary data.</text>
</comment>
<dbReference type="Gene3D" id="1.10.357.10">
    <property type="entry name" value="Tetracycline Repressor, domain 2"/>
    <property type="match status" value="1"/>
</dbReference>
<evidence type="ECO:0000259" key="2">
    <source>
        <dbReference type="Pfam" id="PF14246"/>
    </source>
</evidence>
<feature type="domain" description="Transcriptional regulator TetR C-terminal Proteobacteria type" evidence="2">
    <location>
        <begin position="25"/>
        <end position="108"/>
    </location>
</feature>
<evidence type="ECO:0000313" key="4">
    <source>
        <dbReference type="Proteomes" id="UP000487268"/>
    </source>
</evidence>
<sequence length="110" mass="11992">MKACPRGPKTVGVAGRGQGTSDDDHDVVAVVLHRLHQRAHGLLAEVLGDLRARRRLPIADTEMAVIQFFGLTVYPHLITGSFGTSLPEDRTARLIDNGVDMFLKTYGTPK</sequence>
<dbReference type="EMBL" id="WEGH01000002">
    <property type="protein sequence ID" value="MQY05099.1"/>
    <property type="molecule type" value="Genomic_DNA"/>
</dbReference>
<gene>
    <name evidence="3" type="ORF">ACRB68_31650</name>
</gene>
<dbReference type="InterPro" id="IPR039536">
    <property type="entry name" value="TetR_C_Proteobacteria"/>
</dbReference>
<accession>A0A7K0BV90</accession>
<proteinExistence type="predicted"/>
<reference evidence="3 4" key="1">
    <citation type="submission" date="2019-10" db="EMBL/GenBank/DDBJ databases">
        <title>Actinomadura rubteroloni sp. nov. and Actinomadura macrotermitis sp. nov., isolated from the gut of fungus growing-termite Macrotermes natalensis.</title>
        <authorList>
            <person name="Benndorf R."/>
            <person name="Martin K."/>
            <person name="Kuefner M."/>
            <person name="De Beer W."/>
            <person name="Kaster A.-K."/>
            <person name="Vollmers J."/>
            <person name="Poulsen M."/>
            <person name="Beemelmanns C."/>
        </authorList>
    </citation>
    <scope>NUCLEOTIDE SEQUENCE [LARGE SCALE GENOMIC DNA]</scope>
    <source>
        <strain evidence="3 4">RB68</strain>
    </source>
</reference>
<dbReference type="Pfam" id="PF14246">
    <property type="entry name" value="TetR_C_7"/>
    <property type="match status" value="1"/>
</dbReference>
<feature type="region of interest" description="Disordered" evidence="1">
    <location>
        <begin position="1"/>
        <end position="23"/>
    </location>
</feature>
<dbReference type="AlphaFoldDB" id="A0A7K0BV90"/>
<dbReference type="Proteomes" id="UP000487268">
    <property type="component" value="Unassembled WGS sequence"/>
</dbReference>